<evidence type="ECO:0000313" key="6">
    <source>
        <dbReference type="Proteomes" id="UP000007259"/>
    </source>
</evidence>
<evidence type="ECO:0000313" key="5">
    <source>
        <dbReference type="EMBL" id="CBZ27482.1"/>
    </source>
</evidence>
<feature type="compositionally biased region" description="Basic and acidic residues" evidence="3">
    <location>
        <begin position="1"/>
        <end position="10"/>
    </location>
</feature>
<feature type="region of interest" description="Disordered" evidence="3">
    <location>
        <begin position="1"/>
        <end position="35"/>
    </location>
</feature>
<evidence type="ECO:0000256" key="1">
    <source>
        <dbReference type="PROSITE-ProRule" id="PRU01133"/>
    </source>
</evidence>
<accession>E9AWZ6</accession>
<dbReference type="PhylomeDB" id="E9AWZ6"/>
<dbReference type="Gene3D" id="2.170.150.10">
    <property type="entry name" value="Metal Binding Protein, Guanine Nucleotide Exchange Factor, Chain A"/>
    <property type="match status" value="1"/>
</dbReference>
<dbReference type="EMBL" id="FR799577">
    <property type="protein sequence ID" value="CBZ27482.1"/>
    <property type="molecule type" value="Genomic_DNA"/>
</dbReference>
<dbReference type="PROSITE" id="PS51797">
    <property type="entry name" value="TCTP_3"/>
    <property type="match status" value="1"/>
</dbReference>
<feature type="domain" description="TCTP" evidence="4">
    <location>
        <begin position="107"/>
        <end position="276"/>
    </location>
</feature>
<keyword evidence="6" id="KW-1185">Reference proteome</keyword>
<keyword evidence="2" id="KW-0175">Coiled coil</keyword>
<name>E9AWZ6_LEIMU</name>
<dbReference type="PANTHER" id="PTHR11991:SF0">
    <property type="entry name" value="TRANSLATIONALLY-CONTROLLED TUMOR PROTEIN"/>
    <property type="match status" value="1"/>
</dbReference>
<dbReference type="InterPro" id="IPR011323">
    <property type="entry name" value="Mss4/transl-control_tumour"/>
</dbReference>
<dbReference type="Pfam" id="PF00838">
    <property type="entry name" value="TCTP"/>
    <property type="match status" value="1"/>
</dbReference>
<dbReference type="Proteomes" id="UP000007259">
    <property type="component" value="Chromosome 24"/>
</dbReference>
<comment type="similarity">
    <text evidence="1">Belongs to the TCTP family.</text>
</comment>
<dbReference type="FunFam" id="2.170.150.10:FF:000007">
    <property type="entry name" value="Putative IgE-dependent histamine-releasing factor"/>
    <property type="match status" value="1"/>
</dbReference>
<dbReference type="GO" id="GO:0005737">
    <property type="term" value="C:cytoplasm"/>
    <property type="evidence" value="ECO:0007669"/>
    <property type="project" value="TreeGrafter"/>
</dbReference>
<evidence type="ECO:0000256" key="2">
    <source>
        <dbReference type="SAM" id="Coils"/>
    </source>
</evidence>
<sequence>MHKNEARLDEEVAAPASSPPPKQKKPRALPCSPSVKKSSLYPISPFLSSLFTLLMLSHTHTHHHRRPLSCDRCGRRPPPPLCSSALLFAKFHSLLSPRFLPPPLVTMKIFKDVLTGSEVVCDNDCPFGVEGDIMYVVGGRYIDVGGEDYGISANVDEDAAEGATGEVAEGKQRVVDVVYNNRYTETSYDKASYMAHIRSYMKQLLERIENEEEKKAFQTNAAAFVKKVLKEIDEYQFFIPEGNDEDPDNGMIVLCRWDGETPRFYFWKDGLKGERV</sequence>
<evidence type="ECO:0000259" key="4">
    <source>
        <dbReference type="PROSITE" id="PS51797"/>
    </source>
</evidence>
<dbReference type="GeneID" id="13448895"/>
<gene>
    <name evidence="5" type="ORF">LMXM_24_1500</name>
</gene>
<evidence type="ECO:0000256" key="3">
    <source>
        <dbReference type="SAM" id="MobiDB-lite"/>
    </source>
</evidence>
<dbReference type="InterPro" id="IPR034737">
    <property type="entry name" value="TCTP"/>
</dbReference>
<dbReference type="RefSeq" id="XP_003875968.1">
    <property type="nucleotide sequence ID" value="XM_003875919.1"/>
</dbReference>
<dbReference type="GO" id="GO:0005509">
    <property type="term" value="F:calcium ion binding"/>
    <property type="evidence" value="ECO:0007669"/>
    <property type="project" value="TreeGrafter"/>
</dbReference>
<organism evidence="5 6">
    <name type="scientific">Leishmania mexicana (strain MHOM/GT/2001/U1103)</name>
    <dbReference type="NCBI Taxonomy" id="929439"/>
    <lineage>
        <taxon>Eukaryota</taxon>
        <taxon>Discoba</taxon>
        <taxon>Euglenozoa</taxon>
        <taxon>Kinetoplastea</taxon>
        <taxon>Metakinetoplastina</taxon>
        <taxon>Trypanosomatida</taxon>
        <taxon>Trypanosomatidae</taxon>
        <taxon>Leishmaniinae</taxon>
        <taxon>Leishmania</taxon>
    </lineage>
</organism>
<dbReference type="VEuPathDB" id="TriTrypDB:LmxM.24.1500"/>
<dbReference type="PANTHER" id="PTHR11991">
    <property type="entry name" value="TRANSLATIONALLY CONTROLLED TUMOR PROTEIN-RELATED"/>
    <property type="match status" value="1"/>
</dbReference>
<dbReference type="KEGG" id="lmi:LMXM_24_1500"/>
<dbReference type="InterPro" id="IPR011057">
    <property type="entry name" value="Mss4-like_sf"/>
</dbReference>
<dbReference type="InterPro" id="IPR018105">
    <property type="entry name" value="Translational_control_tumour_p"/>
</dbReference>
<proteinExistence type="inferred from homology"/>
<dbReference type="AlphaFoldDB" id="E9AWZ6"/>
<dbReference type="OrthoDB" id="10248936at2759"/>
<reference evidence="5 6" key="1">
    <citation type="journal article" date="2011" name="Genome Res.">
        <title>Chromosome and gene copy number variation allow major structural change between species and strains of Leishmania.</title>
        <authorList>
            <person name="Rogers M.B."/>
            <person name="Hilley J.D."/>
            <person name="Dickens N.J."/>
            <person name="Wilkes J."/>
            <person name="Bates P.A."/>
            <person name="Depledge D.P."/>
            <person name="Harris D."/>
            <person name="Her Y."/>
            <person name="Herzyk P."/>
            <person name="Imamura H."/>
            <person name="Otto T.D."/>
            <person name="Sanders M."/>
            <person name="Seeger K."/>
            <person name="Dujardin J.C."/>
            <person name="Berriman M."/>
            <person name="Smith D.F."/>
            <person name="Hertz-Fowler C."/>
            <person name="Mottram J.C."/>
        </authorList>
    </citation>
    <scope>NUCLEOTIDE SEQUENCE [LARGE SCALE GENOMIC DNA]</scope>
    <source>
        <strain evidence="5 6">MHOM/GT/2001/U1103</strain>
    </source>
</reference>
<dbReference type="OMA" id="IFAYWAG"/>
<feature type="coiled-coil region" evidence="2">
    <location>
        <begin position="194"/>
        <end position="221"/>
    </location>
</feature>
<dbReference type="SUPFAM" id="SSF51316">
    <property type="entry name" value="Mss4-like"/>
    <property type="match status" value="1"/>
</dbReference>
<protein>
    <submittedName>
        <fullName evidence="5">IgE-dependent histamine-releasing factor,putative</fullName>
    </submittedName>
</protein>